<reference evidence="8 9" key="2">
    <citation type="journal article" date="2022" name="G3 (Bethesda)">
        <title>Whole-genome sequence and methylome profiling of the almond [Prunus dulcis (Mill.) D.A. Webb] cultivar 'Nonpareil'.</title>
        <authorList>
            <person name="D'Amico-Willman K.M."/>
            <person name="Ouma W.Z."/>
            <person name="Meulia T."/>
            <person name="Sideli G.M."/>
            <person name="Gradziel T.M."/>
            <person name="Fresnedo-Ramirez J."/>
        </authorList>
    </citation>
    <scope>NUCLEOTIDE SEQUENCE [LARGE SCALE GENOMIC DNA]</scope>
    <source>
        <strain evidence="8">Clone GOH B32 T37-40</strain>
    </source>
</reference>
<dbReference type="InterPro" id="IPR001155">
    <property type="entry name" value="OxRdtase_FMN_N"/>
</dbReference>
<feature type="domain" description="NADH:flavin oxidoreductase/NADH oxidase N-terminal" evidence="6">
    <location>
        <begin position="2"/>
        <end position="54"/>
    </location>
</feature>
<evidence type="ECO:0000256" key="2">
    <source>
        <dbReference type="ARBA" id="ARBA00005979"/>
    </source>
</evidence>
<dbReference type="AlphaFoldDB" id="A0A4Y1QVT1"/>
<protein>
    <recommendedName>
        <fullName evidence="6">NADH:flavin oxidoreductase/NADH oxidase N-terminal domain-containing protein</fullName>
    </recommendedName>
</protein>
<organism evidence="7">
    <name type="scientific">Prunus dulcis</name>
    <name type="common">Almond</name>
    <name type="synonym">Amygdalus dulcis</name>
    <dbReference type="NCBI Taxonomy" id="3755"/>
    <lineage>
        <taxon>Eukaryota</taxon>
        <taxon>Viridiplantae</taxon>
        <taxon>Streptophyta</taxon>
        <taxon>Embryophyta</taxon>
        <taxon>Tracheophyta</taxon>
        <taxon>Spermatophyta</taxon>
        <taxon>Magnoliopsida</taxon>
        <taxon>eudicotyledons</taxon>
        <taxon>Gunneridae</taxon>
        <taxon>Pentapetalae</taxon>
        <taxon>rosids</taxon>
        <taxon>fabids</taxon>
        <taxon>Rosales</taxon>
        <taxon>Rosaceae</taxon>
        <taxon>Amygdaloideae</taxon>
        <taxon>Amygdaleae</taxon>
        <taxon>Prunus</taxon>
    </lineage>
</organism>
<evidence type="ECO:0000313" key="8">
    <source>
        <dbReference type="EMBL" id="KAI5355985.1"/>
    </source>
</evidence>
<reference evidence="7" key="1">
    <citation type="journal article" date="2019" name="Science">
        <title>Mutation of a bHLH transcription factor allowed almond domestication.</title>
        <authorList>
            <person name="Sanchez-Perez R."/>
            <person name="Pavan S."/>
            <person name="Mazzeo R."/>
            <person name="Moldovan C."/>
            <person name="Aiese Cigliano R."/>
            <person name="Del Cueto J."/>
            <person name="Ricciardi F."/>
            <person name="Lotti C."/>
            <person name="Ricciardi L."/>
            <person name="Dicenta F."/>
            <person name="Lopez-Marques R.L."/>
            <person name="Lindberg Moller B."/>
        </authorList>
    </citation>
    <scope>NUCLEOTIDE SEQUENCE</scope>
</reference>
<gene>
    <name evidence="8" type="ORF">L3X38_008880</name>
    <name evidence="7" type="ORF">Prudu_004640</name>
</gene>
<evidence type="ECO:0000256" key="3">
    <source>
        <dbReference type="ARBA" id="ARBA00022630"/>
    </source>
</evidence>
<keyword evidence="4" id="KW-0288">FMN</keyword>
<evidence type="ECO:0000313" key="7">
    <source>
        <dbReference type="EMBL" id="BBG95969.1"/>
    </source>
</evidence>
<dbReference type="Pfam" id="PF00724">
    <property type="entry name" value="Oxidored_FMN"/>
    <property type="match status" value="1"/>
</dbReference>
<dbReference type="EMBL" id="AP019297">
    <property type="protein sequence ID" value="BBG95969.1"/>
    <property type="molecule type" value="Genomic_DNA"/>
</dbReference>
<name>A0A4Y1QVT1_PRUDU</name>
<accession>A0A4Y1QVT1</accession>
<dbReference type="InterPro" id="IPR013785">
    <property type="entry name" value="Aldolase_TIM"/>
</dbReference>
<dbReference type="PANTHER" id="PTHR22893:SF114">
    <property type="entry name" value="12-OXOPHYTODIENOATE REDUCTASE 2"/>
    <property type="match status" value="1"/>
</dbReference>
<dbReference type="Proteomes" id="UP001054821">
    <property type="component" value="Chromosome 1"/>
</dbReference>
<evidence type="ECO:0000256" key="1">
    <source>
        <dbReference type="ARBA" id="ARBA00001917"/>
    </source>
</evidence>
<comment type="similarity">
    <text evidence="2">Belongs to the NADH:flavin oxidoreductase/NADH oxidase family.</text>
</comment>
<dbReference type="InterPro" id="IPR045247">
    <property type="entry name" value="Oye-like"/>
</dbReference>
<proteinExistence type="inferred from homology"/>
<evidence type="ECO:0000256" key="5">
    <source>
        <dbReference type="ARBA" id="ARBA00022857"/>
    </source>
</evidence>
<comment type="cofactor">
    <cofactor evidence="1">
        <name>FMN</name>
        <dbReference type="ChEBI" id="CHEBI:58210"/>
    </cofactor>
</comment>
<dbReference type="Gene3D" id="3.20.20.70">
    <property type="entry name" value="Aldolase class I"/>
    <property type="match status" value="1"/>
</dbReference>
<sequence length="81" mass="9169">MREAFEGTFIAAGGFDREDGNNAVAEGHADLIVYGRWFLANPDLPKRFELNAPLNKYNRDTFYISDPVVGYTDYPFLETTS</sequence>
<keyword evidence="9" id="KW-1185">Reference proteome</keyword>
<keyword evidence="5" id="KW-0521">NADP</keyword>
<dbReference type="EMBL" id="JAJFAZ020000001">
    <property type="protein sequence ID" value="KAI5355985.1"/>
    <property type="molecule type" value="Genomic_DNA"/>
</dbReference>
<keyword evidence="3" id="KW-0285">Flavoprotein</keyword>
<evidence type="ECO:0000259" key="6">
    <source>
        <dbReference type="Pfam" id="PF00724"/>
    </source>
</evidence>
<dbReference type="SUPFAM" id="SSF51395">
    <property type="entry name" value="FMN-linked oxidoreductases"/>
    <property type="match status" value="1"/>
</dbReference>
<evidence type="ECO:0000313" key="9">
    <source>
        <dbReference type="Proteomes" id="UP001054821"/>
    </source>
</evidence>
<dbReference type="GO" id="GO:0016491">
    <property type="term" value="F:oxidoreductase activity"/>
    <property type="evidence" value="ECO:0007669"/>
    <property type="project" value="InterPro"/>
</dbReference>
<dbReference type="PANTHER" id="PTHR22893">
    <property type="entry name" value="NADH OXIDOREDUCTASE-RELATED"/>
    <property type="match status" value="1"/>
</dbReference>
<dbReference type="GO" id="GO:0010181">
    <property type="term" value="F:FMN binding"/>
    <property type="evidence" value="ECO:0007669"/>
    <property type="project" value="InterPro"/>
</dbReference>
<evidence type="ECO:0000256" key="4">
    <source>
        <dbReference type="ARBA" id="ARBA00022643"/>
    </source>
</evidence>